<protein>
    <recommendedName>
        <fullName evidence="3">DUF3730 domain-containing protein</fullName>
    </recommendedName>
</protein>
<feature type="non-terminal residue" evidence="1">
    <location>
        <position position="1"/>
    </location>
</feature>
<evidence type="ECO:0000313" key="2">
    <source>
        <dbReference type="Proteomes" id="UP001165090"/>
    </source>
</evidence>
<comment type="caution">
    <text evidence="1">The sequence shown here is derived from an EMBL/GenBank/DDBJ whole genome shotgun (WGS) entry which is preliminary data.</text>
</comment>
<organism evidence="1 2">
    <name type="scientific">Volvox africanus</name>
    <dbReference type="NCBI Taxonomy" id="51714"/>
    <lineage>
        <taxon>Eukaryota</taxon>
        <taxon>Viridiplantae</taxon>
        <taxon>Chlorophyta</taxon>
        <taxon>core chlorophytes</taxon>
        <taxon>Chlorophyceae</taxon>
        <taxon>CS clade</taxon>
        <taxon>Chlamydomonadales</taxon>
        <taxon>Volvocaceae</taxon>
        <taxon>Volvox</taxon>
    </lineage>
</organism>
<name>A0ABQ5RUU8_9CHLO</name>
<dbReference type="PANTHER" id="PTHR16212">
    <property type="entry name" value="FOCADHESIN FAMILY MEMBER"/>
    <property type="match status" value="1"/>
</dbReference>
<dbReference type="PANTHER" id="PTHR16212:SF4">
    <property type="entry name" value="FOCADHESIN"/>
    <property type="match status" value="1"/>
</dbReference>
<evidence type="ECO:0008006" key="3">
    <source>
        <dbReference type="Google" id="ProtNLM"/>
    </source>
</evidence>
<dbReference type="EMBL" id="BSDZ01000009">
    <property type="protein sequence ID" value="GLI61003.1"/>
    <property type="molecule type" value="Genomic_DNA"/>
</dbReference>
<keyword evidence="2" id="KW-1185">Reference proteome</keyword>
<dbReference type="Proteomes" id="UP001165090">
    <property type="component" value="Unassembled WGS sequence"/>
</dbReference>
<evidence type="ECO:0000313" key="1">
    <source>
        <dbReference type="EMBL" id="GLI61003.1"/>
    </source>
</evidence>
<sequence length="628" mass="64607">AASPAGGRAGSSGPKPLSLYPLEGAVRPLVTALIDRCRHSSLQLHPWADTLLALASAPALPAADWPTLCRTLLAKASSAAEDPRTAAAGVRLLAATLLLALAHGSVPSLGLGALLEELVAPTRFAALPYTIQGLMLVRLPALLRSLTPKRSAAVVQGLPGLLAAVASKVRPTGLAFDGAAGFPWSAPVGLDDPTVQLLWLRRIRQGLSGAGLGDHDGSRASSGSNGGGFGALSWLSAHCWLGLLGVCRGWLSKDVALTHRDVTQATHTTIAVLASQLQPLPPLQPGEAAQLMAWAAAPLGAAGSSAGGGDDDWESYGVSGRPLAAVVAELHPAADDSGGGGSGAEFAARAAVTLWSLAACCLRCLRPDFLTAQVLIEAATAEAAEAMELSPRAVASLQLRCVLVASGHVSYRELMPVRTAAASAAVSAAGHVYGDPLLTPLSFALAGTPQAFQVQVLLQTLDAARTAPHPGPSLELAAAVVAAALGYSTSAVSSITAPELCVTLSSRRAALECLPYTLPRLLSRAPWSSSCEAVAQALLAVARERLRGEVPTGLGTGTMGPRAWLGSVVGELKKVEKARDEDAVREAIDVVLTCLWALRDILPAYTHDQLHATLTWRTLARVVDVMDA</sequence>
<proteinExistence type="predicted"/>
<gene>
    <name evidence="1" type="ORF">VaNZ11_003264</name>
</gene>
<dbReference type="InterPro" id="IPR045163">
    <property type="entry name" value="Focadhesin/RST1"/>
</dbReference>
<reference evidence="1 2" key="1">
    <citation type="journal article" date="2023" name="IScience">
        <title>Expanded male sex-determining region conserved during the evolution of homothallism in the green alga Volvox.</title>
        <authorList>
            <person name="Yamamoto K."/>
            <person name="Matsuzaki R."/>
            <person name="Mahakham W."/>
            <person name="Heman W."/>
            <person name="Sekimoto H."/>
            <person name="Kawachi M."/>
            <person name="Minakuchi Y."/>
            <person name="Toyoda A."/>
            <person name="Nozaki H."/>
        </authorList>
    </citation>
    <scope>NUCLEOTIDE SEQUENCE [LARGE SCALE GENOMIC DNA]</scope>
    <source>
        <strain evidence="1 2">NIES-4468</strain>
    </source>
</reference>
<accession>A0ABQ5RUU8</accession>